<dbReference type="GO" id="GO:0004312">
    <property type="term" value="F:fatty acid synthase activity"/>
    <property type="evidence" value="ECO:0007669"/>
    <property type="project" value="TreeGrafter"/>
</dbReference>
<dbReference type="InterPro" id="IPR050091">
    <property type="entry name" value="PKS_NRPS_Biosynth_Enz"/>
</dbReference>
<proteinExistence type="inferred from homology"/>
<reference evidence="6 7" key="1">
    <citation type="submission" date="2020-08" db="EMBL/GenBank/DDBJ databases">
        <authorList>
            <person name="Koutsovoulos G."/>
            <person name="Danchin GJ E."/>
        </authorList>
    </citation>
    <scope>NUCLEOTIDE SEQUENCE [LARGE SCALE GENOMIC DNA]</scope>
</reference>
<dbReference type="GO" id="GO:0004315">
    <property type="term" value="F:3-oxoacyl-[acyl-carrier-protein] synthase activity"/>
    <property type="evidence" value="ECO:0007669"/>
    <property type="project" value="InterPro"/>
</dbReference>
<dbReference type="Gene3D" id="3.40.47.10">
    <property type="match status" value="1"/>
</dbReference>
<dbReference type="InterPro" id="IPR020841">
    <property type="entry name" value="PKS_Beta-ketoAc_synthase_dom"/>
</dbReference>
<evidence type="ECO:0000259" key="5">
    <source>
        <dbReference type="PROSITE" id="PS52004"/>
    </source>
</evidence>
<accession>A0A6V7VFJ0</accession>
<dbReference type="InterPro" id="IPR016039">
    <property type="entry name" value="Thiolase-like"/>
</dbReference>
<dbReference type="InterPro" id="IPR014031">
    <property type="entry name" value="Ketoacyl_synth_C"/>
</dbReference>
<dbReference type="PANTHER" id="PTHR43775:SF37">
    <property type="entry name" value="SI:DKEY-61P9.11"/>
    <property type="match status" value="1"/>
</dbReference>
<comment type="similarity">
    <text evidence="4">Belongs to the thiolase-like superfamily. Beta-ketoacyl-ACP synthases family.</text>
</comment>
<dbReference type="InterPro" id="IPR018201">
    <property type="entry name" value="Ketoacyl_synth_AS"/>
</dbReference>
<dbReference type="OrthoDB" id="329835at2759"/>
<dbReference type="SMART" id="SM00825">
    <property type="entry name" value="PKS_KS"/>
    <property type="match status" value="1"/>
</dbReference>
<evidence type="ECO:0000313" key="6">
    <source>
        <dbReference type="EMBL" id="CAD2173642.1"/>
    </source>
</evidence>
<dbReference type="GO" id="GO:0006633">
    <property type="term" value="P:fatty acid biosynthetic process"/>
    <property type="evidence" value="ECO:0007669"/>
    <property type="project" value="InterPro"/>
</dbReference>
<dbReference type="PANTHER" id="PTHR43775">
    <property type="entry name" value="FATTY ACID SYNTHASE"/>
    <property type="match status" value="1"/>
</dbReference>
<dbReference type="AlphaFoldDB" id="A0A6V7VFJ0"/>
<protein>
    <recommendedName>
        <fullName evidence="5">Ketosynthase family 3 (KS3) domain-containing protein</fullName>
    </recommendedName>
</protein>
<dbReference type="CDD" id="cd00833">
    <property type="entry name" value="PKS"/>
    <property type="match status" value="1"/>
</dbReference>
<evidence type="ECO:0000256" key="2">
    <source>
        <dbReference type="ARBA" id="ARBA00022553"/>
    </source>
</evidence>
<dbReference type="Pfam" id="PF00109">
    <property type="entry name" value="ketoacyl-synt"/>
    <property type="match status" value="1"/>
</dbReference>
<organism evidence="6 7">
    <name type="scientific">Meloidogyne enterolobii</name>
    <name type="common">Root-knot nematode worm</name>
    <name type="synonym">Meloidogyne mayaguensis</name>
    <dbReference type="NCBI Taxonomy" id="390850"/>
    <lineage>
        <taxon>Eukaryota</taxon>
        <taxon>Metazoa</taxon>
        <taxon>Ecdysozoa</taxon>
        <taxon>Nematoda</taxon>
        <taxon>Chromadorea</taxon>
        <taxon>Rhabditida</taxon>
        <taxon>Tylenchina</taxon>
        <taxon>Tylenchomorpha</taxon>
        <taxon>Tylenchoidea</taxon>
        <taxon>Meloidogynidae</taxon>
        <taxon>Meloidogyninae</taxon>
        <taxon>Meloidogyne</taxon>
    </lineage>
</organism>
<dbReference type="Proteomes" id="UP000580250">
    <property type="component" value="Unassembled WGS sequence"/>
</dbReference>
<evidence type="ECO:0000256" key="3">
    <source>
        <dbReference type="ARBA" id="ARBA00022679"/>
    </source>
</evidence>
<keyword evidence="1" id="KW-0596">Phosphopantetheine</keyword>
<gene>
    <name evidence="6" type="ORF">MENT_LOCUS25260</name>
</gene>
<keyword evidence="2" id="KW-0597">Phosphoprotein</keyword>
<dbReference type="EMBL" id="CAJEWN010000221">
    <property type="protein sequence ID" value="CAD2173642.1"/>
    <property type="molecule type" value="Genomic_DNA"/>
</dbReference>
<evidence type="ECO:0000256" key="1">
    <source>
        <dbReference type="ARBA" id="ARBA00022450"/>
    </source>
</evidence>
<sequence>MEEMFQVKSASCVRKLYLSLRTIFADFPEKFTNFIVEGGHFLNFDLARFDANFFGLSALEASALDPQQRLLLECTWECVEQAGCNSPKDLEQCGVFIGFMSNEYQDLSEQQGNALQMLGTSASAFSGRLAHFLDCRGPTLSIDTACSSSLVALQLAVEAIRTGRCPRAIVGGVNLTLTAKGLAQRANAGMLSEDGCCRAFDIDANGYGRSDGCVVMIIEGVPIGNLERKPHWGVIEAIFCYLKLSRIEILKAVECGHDGRSAALTAPNGLSQQQLLARCLEQLNIEKRRSLRCWECHGTGTALGDPVEFLALAKSLNSCGLTKGVWLGTAKANIGHTEAASGLAVLQLRNAEMPPLPNFKRMNPEIVRGMEANGWGIYEDDNWPVRLAVKKSTGILKEGEDKQTLLAGVSSFGVSGTIACAIISLNRSIETKQIQQLHYQLKQHCSKKWQRILPLSTHSENSMKKFLEKYLKFLKNEKEWNFNEICVAASYLRGKNVKNPPLNVRAVIILLTWMGLVKYWRRNLLLSERTPSHPSIIVLVFGLKLPGHCMNKCRPIRTH</sequence>
<feature type="domain" description="Ketosynthase family 3 (KS3)" evidence="5">
    <location>
        <begin position="1"/>
        <end position="425"/>
    </location>
</feature>
<dbReference type="SUPFAM" id="SSF53901">
    <property type="entry name" value="Thiolase-like"/>
    <property type="match status" value="1"/>
</dbReference>
<keyword evidence="3 4" id="KW-0808">Transferase</keyword>
<dbReference type="PROSITE" id="PS00606">
    <property type="entry name" value="KS3_1"/>
    <property type="match status" value="1"/>
</dbReference>
<dbReference type="InterPro" id="IPR014030">
    <property type="entry name" value="Ketoacyl_synth_N"/>
</dbReference>
<dbReference type="PROSITE" id="PS52004">
    <property type="entry name" value="KS3_2"/>
    <property type="match status" value="1"/>
</dbReference>
<evidence type="ECO:0000256" key="4">
    <source>
        <dbReference type="RuleBase" id="RU003694"/>
    </source>
</evidence>
<name>A0A6V7VFJ0_MELEN</name>
<comment type="caution">
    <text evidence="6">The sequence shown here is derived from an EMBL/GenBank/DDBJ whole genome shotgun (WGS) entry which is preliminary data.</text>
</comment>
<evidence type="ECO:0000313" key="7">
    <source>
        <dbReference type="Proteomes" id="UP000580250"/>
    </source>
</evidence>
<dbReference type="Pfam" id="PF02801">
    <property type="entry name" value="Ketoacyl-synt_C"/>
    <property type="match status" value="1"/>
</dbReference>